<protein>
    <recommendedName>
        <fullName evidence="4">Lipoprotein</fullName>
    </recommendedName>
</protein>
<reference evidence="2" key="1">
    <citation type="submission" date="2020-07" db="EMBL/GenBank/DDBJ databases">
        <title>Acinetobacter junii strain YR7 chromosome and plasmid pNDM-YR7.</title>
        <authorList>
            <person name="Tang B."/>
        </authorList>
    </citation>
    <scope>NUCLEOTIDE SEQUENCE</scope>
    <source>
        <strain evidence="2">YR7</strain>
    </source>
</reference>
<sequence>MNLKKISFISIIFGVLTACATPVEIPNVINATISNHSNTTIENIYFQQCSDTENMWQSFSNGPINAQEQIEIPLMYSCINLKAVDKNGKTVAKQWNIKNQYPFSWKIR</sequence>
<feature type="signal peptide" evidence="1">
    <location>
        <begin position="1"/>
        <end position="20"/>
    </location>
</feature>
<evidence type="ECO:0008006" key="4">
    <source>
        <dbReference type="Google" id="ProtNLM"/>
    </source>
</evidence>
<dbReference type="EMBL" id="CP059558">
    <property type="protein sequence ID" value="QUY35969.1"/>
    <property type="molecule type" value="Genomic_DNA"/>
</dbReference>
<dbReference type="GeneID" id="70093247"/>
<dbReference type="PROSITE" id="PS51257">
    <property type="entry name" value="PROKAR_LIPOPROTEIN"/>
    <property type="match status" value="1"/>
</dbReference>
<name>A0AAX1MEG7_ACIJU</name>
<keyword evidence="1" id="KW-0732">Signal</keyword>
<dbReference type="RefSeq" id="WP_125298502.1">
    <property type="nucleotide sequence ID" value="NZ_CP059558.1"/>
</dbReference>
<dbReference type="AlphaFoldDB" id="A0AAX1MEG7"/>
<evidence type="ECO:0000256" key="1">
    <source>
        <dbReference type="SAM" id="SignalP"/>
    </source>
</evidence>
<dbReference type="Proteomes" id="UP000679388">
    <property type="component" value="Chromosome"/>
</dbReference>
<gene>
    <name evidence="2" type="ORF">H2677_11995</name>
</gene>
<feature type="chain" id="PRO_5043455069" description="Lipoprotein" evidence="1">
    <location>
        <begin position="21"/>
        <end position="108"/>
    </location>
</feature>
<organism evidence="2 3">
    <name type="scientific">Acinetobacter junii</name>
    <dbReference type="NCBI Taxonomy" id="40215"/>
    <lineage>
        <taxon>Bacteria</taxon>
        <taxon>Pseudomonadati</taxon>
        <taxon>Pseudomonadota</taxon>
        <taxon>Gammaproteobacteria</taxon>
        <taxon>Moraxellales</taxon>
        <taxon>Moraxellaceae</taxon>
        <taxon>Acinetobacter</taxon>
    </lineage>
</organism>
<evidence type="ECO:0000313" key="3">
    <source>
        <dbReference type="Proteomes" id="UP000679388"/>
    </source>
</evidence>
<accession>A0AAX1MEG7</accession>
<evidence type="ECO:0000313" key="2">
    <source>
        <dbReference type="EMBL" id="QUY35969.1"/>
    </source>
</evidence>
<proteinExistence type="predicted"/>